<dbReference type="EMBL" id="KN610988">
    <property type="protein sequence ID" value="KHJ77210.1"/>
    <property type="molecule type" value="Genomic_DNA"/>
</dbReference>
<feature type="non-terminal residue" evidence="2">
    <location>
        <position position="1"/>
    </location>
</feature>
<evidence type="ECO:0000313" key="2">
    <source>
        <dbReference type="EMBL" id="KHJ77210.1"/>
    </source>
</evidence>
<dbReference type="SMART" id="SM01165">
    <property type="entry name" value="DUF1866"/>
    <property type="match status" value="1"/>
</dbReference>
<protein>
    <recommendedName>
        <fullName evidence="1">Synaptojanin-1/2 RNA recognition motif domain-containing protein</fullName>
    </recommendedName>
</protein>
<evidence type="ECO:0000313" key="3">
    <source>
        <dbReference type="Proteomes" id="UP000053660"/>
    </source>
</evidence>
<dbReference type="Proteomes" id="UP000053660">
    <property type="component" value="Unassembled WGS sequence"/>
</dbReference>
<dbReference type="Pfam" id="PF08952">
    <property type="entry name" value="DUF1866"/>
    <property type="match status" value="1"/>
</dbReference>
<dbReference type="Gene3D" id="3.30.70.330">
    <property type="match status" value="1"/>
</dbReference>
<sequence length="158" mass="17287">ELKTSDHRPVGALFSVNVYRADPTKCLDLVEDIIECLGPPDSTIICSLTSTRRFPPALFPQVAGKLKEIPAQIRLSKFEDGELHIVLENGEAALAALSMDGIHLEGQTLSVRLKTPEWTEALQPKLTKFAATPASEETVSVQECDFSITNGDEFEFDG</sequence>
<proteinExistence type="predicted"/>
<gene>
    <name evidence="2" type="ORF">OESDEN_23170</name>
</gene>
<name>A0A0B1S1Y6_OESDE</name>
<reference evidence="2 3" key="1">
    <citation type="submission" date="2014-03" db="EMBL/GenBank/DDBJ databases">
        <title>Draft genome of the hookworm Oesophagostomum dentatum.</title>
        <authorList>
            <person name="Mitreva M."/>
        </authorList>
    </citation>
    <scope>NUCLEOTIDE SEQUENCE [LARGE SCALE GENOMIC DNA]</scope>
    <source>
        <strain evidence="2 3">OD-Hann</strain>
    </source>
</reference>
<dbReference type="AlphaFoldDB" id="A0A0B1S1Y6"/>
<dbReference type="InterPro" id="IPR015047">
    <property type="entry name" value="SYNJ1/2_RRM"/>
</dbReference>
<accession>A0A0B1S1Y6</accession>
<keyword evidence="3" id="KW-1185">Reference proteome</keyword>
<dbReference type="InterPro" id="IPR012677">
    <property type="entry name" value="Nucleotide-bd_a/b_plait_sf"/>
</dbReference>
<organism evidence="2 3">
    <name type="scientific">Oesophagostomum dentatum</name>
    <name type="common">Nodular worm</name>
    <dbReference type="NCBI Taxonomy" id="61180"/>
    <lineage>
        <taxon>Eukaryota</taxon>
        <taxon>Metazoa</taxon>
        <taxon>Ecdysozoa</taxon>
        <taxon>Nematoda</taxon>
        <taxon>Chromadorea</taxon>
        <taxon>Rhabditida</taxon>
        <taxon>Rhabditina</taxon>
        <taxon>Rhabditomorpha</taxon>
        <taxon>Strongyloidea</taxon>
        <taxon>Strongylidae</taxon>
        <taxon>Oesophagostomum</taxon>
    </lineage>
</organism>
<feature type="domain" description="Synaptojanin-1/2 RNA recognition motif" evidence="1">
    <location>
        <begin position="15"/>
        <end position="151"/>
    </location>
</feature>
<dbReference type="OrthoDB" id="5859294at2759"/>
<evidence type="ECO:0000259" key="1">
    <source>
        <dbReference type="SMART" id="SM01165"/>
    </source>
</evidence>